<dbReference type="EMBL" id="FNGY01000002">
    <property type="protein sequence ID" value="SDL74063.1"/>
    <property type="molecule type" value="Genomic_DNA"/>
</dbReference>
<reference evidence="2" key="1">
    <citation type="submission" date="2016-10" db="EMBL/GenBank/DDBJ databases">
        <authorList>
            <person name="Varghese N."/>
            <person name="Submissions S."/>
        </authorList>
    </citation>
    <scope>NUCLEOTIDE SEQUENCE [LARGE SCALE GENOMIC DNA]</scope>
    <source>
        <strain evidence="2">DSM 19110</strain>
    </source>
</reference>
<keyword evidence="2" id="KW-1185">Reference proteome</keyword>
<name>A0A1G9MJ04_9SPHI</name>
<proteinExistence type="predicted"/>
<evidence type="ECO:0000313" key="1">
    <source>
        <dbReference type="EMBL" id="SDL74063.1"/>
    </source>
</evidence>
<dbReference type="Proteomes" id="UP000183200">
    <property type="component" value="Unassembled WGS sequence"/>
</dbReference>
<dbReference type="OrthoDB" id="9765809at2"/>
<organism evidence="1 2">
    <name type="scientific">Pedobacter steynii</name>
    <dbReference type="NCBI Taxonomy" id="430522"/>
    <lineage>
        <taxon>Bacteria</taxon>
        <taxon>Pseudomonadati</taxon>
        <taxon>Bacteroidota</taxon>
        <taxon>Sphingobacteriia</taxon>
        <taxon>Sphingobacteriales</taxon>
        <taxon>Sphingobacteriaceae</taxon>
        <taxon>Pedobacter</taxon>
    </lineage>
</organism>
<accession>A0A1G9MJ04</accession>
<evidence type="ECO:0000313" key="2">
    <source>
        <dbReference type="Proteomes" id="UP000183200"/>
    </source>
</evidence>
<protein>
    <submittedName>
        <fullName evidence="1">Uncharacterized protein</fullName>
    </submittedName>
</protein>
<sequence>MKRQTFKTDSLKTIDWLKGNIVDWASGGQLYSFDGQQRQIGKYHYAFSFDASITSQNGQYTFIYKRLGTKGLLLKEGEVIREINRTYYCAERYEFPAAFITVGKETYLVHCPIDYCQLDFENVETGEIVSNIPGRKPSDIFHSRLSISPGSKYLMVCGWVWHPLDTVELYDIAVCLENPLLLDKSFLSPNFGTEINSASFIDNERILIASTEEEPFDDEVPALLPQKHLAIWNFIKNEITTPIKVKGEFGNLFAINERQAWDMFKFPKIINIQTGEIESKMEEINSGLQTSSIMHENIEELPQICFNRETAQIAVLVNKNTIEVLSPA</sequence>
<gene>
    <name evidence="1" type="ORF">SAMN05421820_10225</name>
</gene>
<dbReference type="AlphaFoldDB" id="A0A1G9MJ04"/>
<dbReference type="RefSeq" id="WP_074604964.1">
    <property type="nucleotide sequence ID" value="NZ_FNGY01000002.1"/>
</dbReference>